<comment type="caution">
    <text evidence="3">The sequence shown here is derived from an EMBL/GenBank/DDBJ whole genome shotgun (WGS) entry which is preliminary data.</text>
</comment>
<sequence>MGQSFTRNSWVDNLRSFITLLVVAHHSSLAYTTFAHFNKAAYITSTHPIVDKMRSRGLDIFEDFNDIFFMSLMFLISGIFVMSSLRHKSVTIFIRDRFYRLFVPFMIGVTLLMLLAYYPAYYLAHGTHDLKAYVIDFFTVEAWPVGPPWFIWVLLFFNLVFALCYPFVKNGIYKMGLLLASRQQRSFTLLTGWYLFSWILFVPMVLLVGAGSWTGIGPFDFQLSRPFLYSGYFLLGIIIGAPGLNNGIFSAAAAFNKRWPLWVAACLGVYALLKWSEAPLTAMLERRELSELSATLIYRSIWILSCTLSSIAFLTTFSNIFNRTNSWWQSLSANAYGIYLVHYIFVVWCQYYLLDYPLPAVVKFFITFVTAVGLSWMLTVLLRSNSVVKKYL</sequence>
<evidence type="ECO:0000313" key="3">
    <source>
        <dbReference type="EMBL" id="MBS0030971.1"/>
    </source>
</evidence>
<feature type="transmembrane region" description="Helical" evidence="1">
    <location>
        <begin position="98"/>
        <end position="118"/>
    </location>
</feature>
<feature type="transmembrane region" description="Helical" evidence="1">
    <location>
        <begin position="333"/>
        <end position="354"/>
    </location>
</feature>
<name>A0ABS5J6Y7_9BACT</name>
<dbReference type="RefSeq" id="WP_211976108.1">
    <property type="nucleotide sequence ID" value="NZ_CBFHAM010000025.1"/>
</dbReference>
<feature type="domain" description="Acyltransferase 3" evidence="2">
    <location>
        <begin position="8"/>
        <end position="379"/>
    </location>
</feature>
<keyword evidence="1" id="KW-0812">Transmembrane</keyword>
<dbReference type="Pfam" id="PF01757">
    <property type="entry name" value="Acyl_transf_3"/>
    <property type="match status" value="1"/>
</dbReference>
<dbReference type="InterPro" id="IPR002656">
    <property type="entry name" value="Acyl_transf_3_dom"/>
</dbReference>
<evidence type="ECO:0000259" key="2">
    <source>
        <dbReference type="Pfam" id="PF01757"/>
    </source>
</evidence>
<evidence type="ECO:0000313" key="4">
    <source>
        <dbReference type="Proteomes" id="UP000676386"/>
    </source>
</evidence>
<gene>
    <name evidence="3" type="ORF">KE626_26835</name>
</gene>
<keyword evidence="3" id="KW-0012">Acyltransferase</keyword>
<proteinExistence type="predicted"/>
<feature type="transmembrane region" description="Helical" evidence="1">
    <location>
        <begin position="149"/>
        <end position="168"/>
    </location>
</feature>
<keyword evidence="3" id="KW-0808">Transferase</keyword>
<dbReference type="PANTHER" id="PTHR36927:SF4">
    <property type="entry name" value="BLR5718 PROTEIN"/>
    <property type="match status" value="1"/>
</dbReference>
<dbReference type="PANTHER" id="PTHR36927">
    <property type="entry name" value="BLR4337 PROTEIN"/>
    <property type="match status" value="1"/>
</dbReference>
<dbReference type="InterPro" id="IPR050623">
    <property type="entry name" value="Glucan_succinyl_AcylTrfase"/>
</dbReference>
<organism evidence="3 4">
    <name type="scientific">Chitinophaga hostae</name>
    <dbReference type="NCBI Taxonomy" id="2831022"/>
    <lineage>
        <taxon>Bacteria</taxon>
        <taxon>Pseudomonadati</taxon>
        <taxon>Bacteroidota</taxon>
        <taxon>Chitinophagia</taxon>
        <taxon>Chitinophagales</taxon>
        <taxon>Chitinophagaceae</taxon>
        <taxon>Chitinophaga</taxon>
    </lineage>
</organism>
<feature type="transmembrane region" description="Helical" evidence="1">
    <location>
        <begin position="189"/>
        <end position="211"/>
    </location>
</feature>
<keyword evidence="4" id="KW-1185">Reference proteome</keyword>
<feature type="transmembrane region" description="Helical" evidence="1">
    <location>
        <begin position="360"/>
        <end position="382"/>
    </location>
</feature>
<feature type="transmembrane region" description="Helical" evidence="1">
    <location>
        <begin position="296"/>
        <end position="321"/>
    </location>
</feature>
<dbReference type="EMBL" id="JAGTXB010000018">
    <property type="protein sequence ID" value="MBS0030971.1"/>
    <property type="molecule type" value="Genomic_DNA"/>
</dbReference>
<feature type="transmembrane region" description="Helical" evidence="1">
    <location>
        <begin position="231"/>
        <end position="252"/>
    </location>
</feature>
<dbReference type="GO" id="GO:0016746">
    <property type="term" value="F:acyltransferase activity"/>
    <property type="evidence" value="ECO:0007669"/>
    <property type="project" value="UniProtKB-KW"/>
</dbReference>
<accession>A0ABS5J6Y7</accession>
<protein>
    <submittedName>
        <fullName evidence="3">Acyltransferase</fullName>
    </submittedName>
</protein>
<keyword evidence="1" id="KW-0472">Membrane</keyword>
<evidence type="ECO:0000256" key="1">
    <source>
        <dbReference type="SAM" id="Phobius"/>
    </source>
</evidence>
<keyword evidence="1" id="KW-1133">Transmembrane helix</keyword>
<reference evidence="3 4" key="1">
    <citation type="submission" date="2021-04" db="EMBL/GenBank/DDBJ databases">
        <title>Chitinophaga sp. nov., isolated from the rhizosphere soil.</title>
        <authorList>
            <person name="He S."/>
        </authorList>
    </citation>
    <scope>NUCLEOTIDE SEQUENCE [LARGE SCALE GENOMIC DNA]</scope>
    <source>
        <strain evidence="3 4">2R12</strain>
    </source>
</reference>
<dbReference type="Proteomes" id="UP000676386">
    <property type="component" value="Unassembled WGS sequence"/>
</dbReference>
<feature type="transmembrane region" description="Helical" evidence="1">
    <location>
        <begin position="259"/>
        <end position="276"/>
    </location>
</feature>
<feature type="transmembrane region" description="Helical" evidence="1">
    <location>
        <begin position="67"/>
        <end position="86"/>
    </location>
</feature>